<keyword evidence="2" id="KW-0963">Cytoplasm</keyword>
<keyword evidence="11" id="KW-1185">Reference proteome</keyword>
<dbReference type="Proteomes" id="UP000032414">
    <property type="component" value="Chromosome I"/>
</dbReference>
<name>A0A098GCG1_LEGMI</name>
<evidence type="ECO:0000256" key="3">
    <source>
        <dbReference type="ARBA" id="ARBA00022679"/>
    </source>
</evidence>
<evidence type="ECO:0000259" key="6">
    <source>
        <dbReference type="Pfam" id="PF00561"/>
    </source>
</evidence>
<evidence type="ECO:0000256" key="1">
    <source>
        <dbReference type="ARBA" id="ARBA00004496"/>
    </source>
</evidence>
<dbReference type="RefSeq" id="WP_082050683.1">
    <property type="nucleotide sequence ID" value="NZ_CP020614.1"/>
</dbReference>
<reference evidence="10" key="2">
    <citation type="submission" date="2014-09" db="EMBL/GenBank/DDBJ databases">
        <authorList>
            <person name="Gomez-Valero L."/>
        </authorList>
    </citation>
    <scope>NUCLEOTIDE SEQUENCE [LARGE SCALE GENOMIC DNA]</scope>
    <source>
        <strain evidence="10">ATCC33218</strain>
    </source>
</reference>
<dbReference type="KEGG" id="tmc:LMI_0312"/>
<dbReference type="SUPFAM" id="SSF53474">
    <property type="entry name" value="alpha/beta-Hydrolases"/>
    <property type="match status" value="1"/>
</dbReference>
<dbReference type="PANTHER" id="PTHR36837:SF5">
    <property type="entry name" value="POLY-3-HYDROXYBUTYRATE SYNTHASE"/>
    <property type="match status" value="1"/>
</dbReference>
<dbReference type="PANTHER" id="PTHR36837">
    <property type="entry name" value="POLY(3-HYDROXYALKANOATE) POLYMERASE SUBUNIT PHAC"/>
    <property type="match status" value="1"/>
</dbReference>
<organism evidence="8 10">
    <name type="scientific">Legionella micdadei</name>
    <name type="common">Tatlockia micdadei</name>
    <dbReference type="NCBI Taxonomy" id="451"/>
    <lineage>
        <taxon>Bacteria</taxon>
        <taxon>Pseudomonadati</taxon>
        <taxon>Pseudomonadota</taxon>
        <taxon>Gammaproteobacteria</taxon>
        <taxon>Legionellales</taxon>
        <taxon>Legionellaceae</taxon>
        <taxon>Legionella</taxon>
    </lineage>
</organism>
<dbReference type="HOGENOM" id="CLU_017387_1_0_6"/>
<dbReference type="NCBIfam" id="TIGR01838">
    <property type="entry name" value="PHA_synth_I"/>
    <property type="match status" value="1"/>
</dbReference>
<dbReference type="Pfam" id="PF07167">
    <property type="entry name" value="PhaC_N"/>
    <property type="match status" value="1"/>
</dbReference>
<dbReference type="GO" id="GO:0016746">
    <property type="term" value="F:acyltransferase activity"/>
    <property type="evidence" value="ECO:0007669"/>
    <property type="project" value="UniProtKB-KW"/>
</dbReference>
<dbReference type="EMBL" id="LN614830">
    <property type="protein sequence ID" value="CEG59672.1"/>
    <property type="molecule type" value="Genomic_DNA"/>
</dbReference>
<dbReference type="GO" id="GO:0042619">
    <property type="term" value="P:poly-hydroxybutyrate biosynthetic process"/>
    <property type="evidence" value="ECO:0007669"/>
    <property type="project" value="InterPro"/>
</dbReference>
<gene>
    <name evidence="8" type="ORF">LMI_0312</name>
    <name evidence="9" type="ORF">SAMN02982997_00543</name>
</gene>
<dbReference type="Proteomes" id="UP000182998">
    <property type="component" value="Unassembled WGS sequence"/>
</dbReference>
<dbReference type="Gene3D" id="3.40.50.1820">
    <property type="entry name" value="alpha/beta hydrolase"/>
    <property type="match status" value="1"/>
</dbReference>
<feature type="domain" description="Poly-beta-hydroxybutyrate polymerase N-terminal" evidence="7">
    <location>
        <begin position="92"/>
        <end position="263"/>
    </location>
</feature>
<dbReference type="PATRIC" id="fig|451.8.peg.532"/>
<sequence length="631" mass="72054">MTQDTELSEIMRSVAEKSMRILQGFRRQPAQLSKLVKQYMDLTKDFQSLVSVILKNPEQVWKMQIAYWQDALSLAHEQFNCWLEGKPMPIADRRFSSDEWVNNPFFNFMSQHYLLASEHMNSLLEHIEYGDKQLARRVQFFARQYLDALSPANFLHTNPQLMAETIQSHGKNLLRGLQNLLTDIEAGSSRLIIKMTDTDAFKVGQNLATTPGKVIFRNDMMELIQYTAQTEKVRAVPLLMIPPWINKYYILDLSENNSFVGWLVKQGITVFIISWVNPDASYAKKGLFDYLNDGPMAAIKVIQEQLKVKQVNTLGFCIGGTLQACMLAYQKAHNEKPVRSATFLASMIDFSDPGDISVFIDEQQIVHIEEEMHSKGFLDGRFMASTFNSLRANDLVWSFFIKNYLQGQNPVPFDILFWNADVTNMPAKMHSQYLRWMYLHNDLIKPGKIRLNHIPLDVSKIDIPTFFVSTKKDHIAPWQTTYLGFQHIGGKKRFLLGGSGHIAGIINPPGSDKYGFYRNTSTSQTAEEWLEKAKHIPGSWWPEWLKWLENQSGQLIDAPNFAQLPFKGLIDAPGEYVHKTYKTHPEQIEPPPLSKPEEASSVPNDQSEVILQGKGSPEPLERTNTDTDAAA</sequence>
<dbReference type="EMBL" id="FMVN01000002">
    <property type="protein sequence ID" value="SCX96982.1"/>
    <property type="molecule type" value="Genomic_DNA"/>
</dbReference>
<feature type="domain" description="AB hydrolase-1" evidence="6">
    <location>
        <begin position="265"/>
        <end position="507"/>
    </location>
</feature>
<dbReference type="OrthoDB" id="7208816at2"/>
<reference evidence="8" key="1">
    <citation type="submission" date="2014-09" db="EMBL/GenBank/DDBJ databases">
        <authorList>
            <person name="GOMEZ-VALERO Laura"/>
        </authorList>
    </citation>
    <scope>NUCLEOTIDE SEQUENCE</scope>
    <source>
        <strain evidence="8">ATCC33218</strain>
    </source>
</reference>
<dbReference type="AlphaFoldDB" id="A0A098GCG1"/>
<evidence type="ECO:0000313" key="10">
    <source>
        <dbReference type="Proteomes" id="UP000032414"/>
    </source>
</evidence>
<dbReference type="Pfam" id="PF00561">
    <property type="entry name" value="Abhydrolase_1"/>
    <property type="match status" value="1"/>
</dbReference>
<reference evidence="9 11" key="3">
    <citation type="submission" date="2016-10" db="EMBL/GenBank/DDBJ databases">
        <authorList>
            <person name="Varghese N."/>
            <person name="Submissions S."/>
        </authorList>
    </citation>
    <scope>NUCLEOTIDE SEQUENCE [LARGE SCALE GENOMIC DNA]</scope>
    <source>
        <strain evidence="9 11">ATCC 33218</strain>
    </source>
</reference>
<dbReference type="InterPro" id="IPR029058">
    <property type="entry name" value="AB_hydrolase_fold"/>
</dbReference>
<protein>
    <submittedName>
        <fullName evidence="9">Polyhydroxyalkanoate synthase</fullName>
    </submittedName>
</protein>
<dbReference type="GO" id="GO:0005737">
    <property type="term" value="C:cytoplasm"/>
    <property type="evidence" value="ECO:0007669"/>
    <property type="project" value="UniProtKB-SubCell"/>
</dbReference>
<evidence type="ECO:0000256" key="2">
    <source>
        <dbReference type="ARBA" id="ARBA00022490"/>
    </source>
</evidence>
<evidence type="ECO:0000313" key="9">
    <source>
        <dbReference type="EMBL" id="SCX96982.1"/>
    </source>
</evidence>
<evidence type="ECO:0000256" key="5">
    <source>
        <dbReference type="SAM" id="MobiDB-lite"/>
    </source>
</evidence>
<dbReference type="InterPro" id="IPR000073">
    <property type="entry name" value="AB_hydrolase_1"/>
</dbReference>
<proteinExistence type="predicted"/>
<dbReference type="InterPro" id="IPR010963">
    <property type="entry name" value="PHA_synth_I"/>
</dbReference>
<keyword evidence="4" id="KW-0012">Acyltransferase</keyword>
<evidence type="ECO:0000259" key="7">
    <source>
        <dbReference type="Pfam" id="PF07167"/>
    </source>
</evidence>
<accession>A0A098GCG1</accession>
<keyword evidence="3" id="KW-0808">Transferase</keyword>
<evidence type="ECO:0000313" key="8">
    <source>
        <dbReference type="EMBL" id="CEG59672.1"/>
    </source>
</evidence>
<dbReference type="STRING" id="451.B6N58_01495"/>
<evidence type="ECO:0000256" key="4">
    <source>
        <dbReference type="ARBA" id="ARBA00023315"/>
    </source>
</evidence>
<dbReference type="InterPro" id="IPR010941">
    <property type="entry name" value="PhaC_N"/>
</dbReference>
<evidence type="ECO:0000313" key="11">
    <source>
        <dbReference type="Proteomes" id="UP000182998"/>
    </source>
</evidence>
<feature type="region of interest" description="Disordered" evidence="5">
    <location>
        <begin position="585"/>
        <end position="631"/>
    </location>
</feature>
<dbReference type="InterPro" id="IPR051321">
    <property type="entry name" value="PHA/PHB_synthase"/>
</dbReference>
<comment type="subcellular location">
    <subcellularLocation>
        <location evidence="1">Cytoplasm</location>
    </subcellularLocation>
</comment>